<organism evidence="1 2">
    <name type="scientific">Tepidimicrobium xylanilyticum</name>
    <dbReference type="NCBI Taxonomy" id="1123352"/>
    <lineage>
        <taxon>Bacteria</taxon>
        <taxon>Bacillati</taxon>
        <taxon>Bacillota</taxon>
        <taxon>Tissierellia</taxon>
        <taxon>Tissierellales</taxon>
        <taxon>Tepidimicrobiaceae</taxon>
        <taxon>Tepidimicrobium</taxon>
    </lineage>
</organism>
<dbReference type="EMBL" id="FNNG01000028">
    <property type="protein sequence ID" value="SDX87372.1"/>
    <property type="molecule type" value="Genomic_DNA"/>
</dbReference>
<accession>A0A1H3F8S2</accession>
<dbReference type="AlphaFoldDB" id="A0A1H3F8S2"/>
<evidence type="ECO:0000313" key="2">
    <source>
        <dbReference type="Proteomes" id="UP000198828"/>
    </source>
</evidence>
<protein>
    <submittedName>
        <fullName evidence="1">Uncharacterized protein</fullName>
    </submittedName>
</protein>
<name>A0A1H3F8S2_9FIRM</name>
<sequence>MIFTQDSGIVKVWVSLVLNPDSPYELEDVPALFNLREVVTEVVNSMK</sequence>
<gene>
    <name evidence="1" type="ORF">SAMN05660923_03090</name>
</gene>
<evidence type="ECO:0000313" key="1">
    <source>
        <dbReference type="EMBL" id="SDX87372.1"/>
    </source>
</evidence>
<keyword evidence="2" id="KW-1185">Reference proteome</keyword>
<reference evidence="1 2" key="1">
    <citation type="submission" date="2016-10" db="EMBL/GenBank/DDBJ databases">
        <authorList>
            <person name="de Groot N.N."/>
        </authorList>
    </citation>
    <scope>NUCLEOTIDE SEQUENCE [LARGE SCALE GENOMIC DNA]</scope>
    <source>
        <strain evidence="1 2">DSM 23310</strain>
    </source>
</reference>
<proteinExistence type="predicted"/>
<dbReference type="Proteomes" id="UP000198828">
    <property type="component" value="Unassembled WGS sequence"/>
</dbReference>
<dbReference type="RefSeq" id="WP_200773819.1">
    <property type="nucleotide sequence ID" value="NZ_FNNG01000028.1"/>
</dbReference>